<evidence type="ECO:0000313" key="1">
    <source>
        <dbReference type="EMBL" id="MCI22660.1"/>
    </source>
</evidence>
<dbReference type="EMBL" id="LXQA010131663">
    <property type="protein sequence ID" value="MCI22660.1"/>
    <property type="molecule type" value="Genomic_DNA"/>
</dbReference>
<comment type="caution">
    <text evidence="1">The sequence shown here is derived from an EMBL/GenBank/DDBJ whole genome shotgun (WGS) entry which is preliminary data.</text>
</comment>
<keyword evidence="2" id="KW-1185">Reference proteome</keyword>
<feature type="non-terminal residue" evidence="1">
    <location>
        <position position="43"/>
    </location>
</feature>
<name>A0A392QFZ1_9FABA</name>
<dbReference type="Proteomes" id="UP000265520">
    <property type="component" value="Unassembled WGS sequence"/>
</dbReference>
<protein>
    <submittedName>
        <fullName evidence="1">MACPF domain NSL1-like protein</fullName>
    </submittedName>
</protein>
<organism evidence="1 2">
    <name type="scientific">Trifolium medium</name>
    <dbReference type="NCBI Taxonomy" id="97028"/>
    <lineage>
        <taxon>Eukaryota</taxon>
        <taxon>Viridiplantae</taxon>
        <taxon>Streptophyta</taxon>
        <taxon>Embryophyta</taxon>
        <taxon>Tracheophyta</taxon>
        <taxon>Spermatophyta</taxon>
        <taxon>Magnoliopsida</taxon>
        <taxon>eudicotyledons</taxon>
        <taxon>Gunneridae</taxon>
        <taxon>Pentapetalae</taxon>
        <taxon>rosids</taxon>
        <taxon>fabids</taxon>
        <taxon>Fabales</taxon>
        <taxon>Fabaceae</taxon>
        <taxon>Papilionoideae</taxon>
        <taxon>50 kb inversion clade</taxon>
        <taxon>NPAAA clade</taxon>
        <taxon>Hologalegina</taxon>
        <taxon>IRL clade</taxon>
        <taxon>Trifolieae</taxon>
        <taxon>Trifolium</taxon>
    </lineage>
</organism>
<reference evidence="1 2" key="1">
    <citation type="journal article" date="2018" name="Front. Plant Sci.">
        <title>Red Clover (Trifolium pratense) and Zigzag Clover (T. medium) - A Picture of Genomic Similarities and Differences.</title>
        <authorList>
            <person name="Dluhosova J."/>
            <person name="Istvanek J."/>
            <person name="Nedelnik J."/>
            <person name="Repkova J."/>
        </authorList>
    </citation>
    <scope>NUCLEOTIDE SEQUENCE [LARGE SCALE GENOMIC DNA]</scope>
    <source>
        <strain evidence="2">cv. 10/8</strain>
        <tissue evidence="1">Leaf</tissue>
    </source>
</reference>
<dbReference type="AlphaFoldDB" id="A0A392QFZ1"/>
<evidence type="ECO:0000313" key="2">
    <source>
        <dbReference type="Proteomes" id="UP000265520"/>
    </source>
</evidence>
<accession>A0A392QFZ1</accession>
<sequence length="43" mass="4495">MGFNVNTNSYGNVVGLDPQSAAEKAVSVIGQGYNLCSDIRFSA</sequence>
<proteinExistence type="predicted"/>